<dbReference type="AlphaFoldDB" id="A0A3B4BI69"/>
<dbReference type="Ensembl" id="ENSPMGT00000031184.1">
    <property type="protein sequence ID" value="ENSPMGP00000029299.1"/>
    <property type="gene ID" value="ENSPMGG00000023572.1"/>
</dbReference>
<accession>A0A3B4BI69</accession>
<feature type="region of interest" description="Disordered" evidence="1">
    <location>
        <begin position="102"/>
        <end position="135"/>
    </location>
</feature>
<dbReference type="Proteomes" id="UP000261520">
    <property type="component" value="Unplaced"/>
</dbReference>
<evidence type="ECO:0000313" key="3">
    <source>
        <dbReference type="Proteomes" id="UP000261520"/>
    </source>
</evidence>
<keyword evidence="3" id="KW-1185">Reference proteome</keyword>
<sequence length="176" mass="19937">DIYEAYKNVKRPGERRGLDLGDAHSYSQWQACLWAALCLNQVLLQPVPDPYLPWLFSGTLVHGLAKYFKEGHAPESLLHKYTSCEQLYSSLLDTVNRSVLKSHPVSSASGRRKRSGRGRKRGSARGRGYMSQPANSLKSCQHVDDLSHSCTFHSDPSPWHRCSWPPFITCDIIVFY</sequence>
<dbReference type="PANTHER" id="PTHR15665:SF1">
    <property type="entry name" value="PROTEIN ASTEROID HOMOLOG 1"/>
    <property type="match status" value="1"/>
</dbReference>
<dbReference type="PANTHER" id="PTHR15665">
    <property type="entry name" value="ASTEROID PROTEIN"/>
    <property type="match status" value="1"/>
</dbReference>
<organism evidence="2 3">
    <name type="scientific">Periophthalmus magnuspinnatus</name>
    <dbReference type="NCBI Taxonomy" id="409849"/>
    <lineage>
        <taxon>Eukaryota</taxon>
        <taxon>Metazoa</taxon>
        <taxon>Chordata</taxon>
        <taxon>Craniata</taxon>
        <taxon>Vertebrata</taxon>
        <taxon>Euteleostomi</taxon>
        <taxon>Actinopterygii</taxon>
        <taxon>Neopterygii</taxon>
        <taxon>Teleostei</taxon>
        <taxon>Neoteleostei</taxon>
        <taxon>Acanthomorphata</taxon>
        <taxon>Gobiaria</taxon>
        <taxon>Gobiiformes</taxon>
        <taxon>Gobioidei</taxon>
        <taxon>Gobiidae</taxon>
        <taxon>Oxudercinae</taxon>
        <taxon>Periophthalmus</taxon>
    </lineage>
</organism>
<protein>
    <submittedName>
        <fullName evidence="2">Uncharacterized protein</fullName>
    </submittedName>
</protein>
<name>A0A3B4BI69_9GOBI</name>
<reference evidence="2" key="2">
    <citation type="submission" date="2025-09" db="UniProtKB">
        <authorList>
            <consortium name="Ensembl"/>
        </authorList>
    </citation>
    <scope>IDENTIFICATION</scope>
</reference>
<dbReference type="InterPro" id="IPR026832">
    <property type="entry name" value="Asteroid"/>
</dbReference>
<evidence type="ECO:0000256" key="1">
    <source>
        <dbReference type="SAM" id="MobiDB-lite"/>
    </source>
</evidence>
<proteinExistence type="predicted"/>
<reference evidence="2" key="1">
    <citation type="submission" date="2025-08" db="UniProtKB">
        <authorList>
            <consortium name="Ensembl"/>
        </authorList>
    </citation>
    <scope>IDENTIFICATION</scope>
</reference>
<dbReference type="STRING" id="409849.ENSPMGP00000029299"/>
<feature type="compositionally biased region" description="Basic residues" evidence="1">
    <location>
        <begin position="110"/>
        <end position="124"/>
    </location>
</feature>
<evidence type="ECO:0000313" key="2">
    <source>
        <dbReference type="Ensembl" id="ENSPMGP00000029299.1"/>
    </source>
</evidence>